<dbReference type="PROSITE" id="PS51257">
    <property type="entry name" value="PROKAR_LIPOPROTEIN"/>
    <property type="match status" value="1"/>
</dbReference>
<protein>
    <submittedName>
        <fullName evidence="2">Uncharacterized protein</fullName>
    </submittedName>
</protein>
<evidence type="ECO:0000313" key="3">
    <source>
        <dbReference type="Proteomes" id="UP000509568"/>
    </source>
</evidence>
<dbReference type="KEGG" id="pez:HWQ56_28790"/>
<proteinExistence type="predicted"/>
<reference evidence="2 3" key="1">
    <citation type="submission" date="2020-06" db="EMBL/GenBank/DDBJ databases">
        <title>Pseudomonas eucalypticola sp. nov., an endophyte of Eucalyptus dunnii leaves with biocontrol ability of eucalyptus leaf blight.</title>
        <authorList>
            <person name="Liu Y."/>
            <person name="Song Z."/>
            <person name="Zeng H."/>
            <person name="Lu M."/>
            <person name="Wang X."/>
            <person name="Lian X."/>
            <person name="Zhang Q."/>
        </authorList>
    </citation>
    <scope>NUCLEOTIDE SEQUENCE [LARGE SCALE GENOMIC DNA]</scope>
    <source>
        <strain evidence="2 3">NP-1</strain>
        <plasmid evidence="3">ppenp1</plasmid>
    </source>
</reference>
<keyword evidence="3" id="KW-1185">Reference proteome</keyword>
<gene>
    <name evidence="2" type="ORF">HWQ56_28790</name>
</gene>
<dbReference type="RefSeq" id="WP_176572506.1">
    <property type="nucleotide sequence ID" value="NZ_CP056031.1"/>
</dbReference>
<dbReference type="AlphaFoldDB" id="A0A7D5H436"/>
<dbReference type="EMBL" id="CP056031">
    <property type="protein sequence ID" value="QKZ07827.1"/>
    <property type="molecule type" value="Genomic_DNA"/>
</dbReference>
<keyword evidence="2" id="KW-0614">Plasmid</keyword>
<feature type="chain" id="PRO_5029018447" evidence="1">
    <location>
        <begin position="23"/>
        <end position="61"/>
    </location>
</feature>
<name>A0A7D5H436_9PSED</name>
<accession>A0A7D5H436</accession>
<evidence type="ECO:0000256" key="1">
    <source>
        <dbReference type="SAM" id="SignalP"/>
    </source>
</evidence>
<feature type="signal peptide" evidence="1">
    <location>
        <begin position="1"/>
        <end position="22"/>
    </location>
</feature>
<geneLocation type="plasmid" evidence="3">
    <name>ppenp1</name>
</geneLocation>
<organism evidence="2 3">
    <name type="scientific">Pseudomonas eucalypticola</name>
    <dbReference type="NCBI Taxonomy" id="2599595"/>
    <lineage>
        <taxon>Bacteria</taxon>
        <taxon>Pseudomonadati</taxon>
        <taxon>Pseudomonadota</taxon>
        <taxon>Gammaproteobacteria</taxon>
        <taxon>Pseudomonadales</taxon>
        <taxon>Pseudomonadaceae</taxon>
        <taxon>Pseudomonas</taxon>
    </lineage>
</organism>
<dbReference type="Proteomes" id="UP000509568">
    <property type="component" value="Plasmid pPENP1"/>
</dbReference>
<evidence type="ECO:0000313" key="2">
    <source>
        <dbReference type="EMBL" id="QKZ07827.1"/>
    </source>
</evidence>
<sequence>MKNVFRVLVLSAIFAAAGCAHQPPSCDGKARRPINADREAGISYPSCGQAVAFNAFDLGDG</sequence>
<keyword evidence="1" id="KW-0732">Signal</keyword>